<comment type="caution">
    <text evidence="5">The sequence shown here is derived from an EMBL/GenBank/DDBJ whole genome shotgun (WGS) entry which is preliminary data.</text>
</comment>
<dbReference type="EMBL" id="JARKHS020021208">
    <property type="protein sequence ID" value="KAK8770391.1"/>
    <property type="molecule type" value="Genomic_DNA"/>
</dbReference>
<gene>
    <name evidence="5" type="ORF">V5799_013146</name>
</gene>
<dbReference type="Gene3D" id="1.20.1110.10">
    <property type="entry name" value="Calcium-transporting ATPase, transmembrane domain"/>
    <property type="match status" value="2"/>
</dbReference>
<sequence>MFVLSLSCSLRVEPVDHDVLKQPPRNTKQPMITRDLIFNVIMSSLIIILGTLFIFKKEMSDQIVTPRDTNMTFTCFVFFDMFNALSCRSQTKSAFTIGLFSNRMFLLAVAFSVIGQMLVIYFPPLQRVFQTEALTALDICLLVGVSSTVFIVSELKKFFERSISRRVRKKQFFGSDFV</sequence>
<dbReference type="PANTHER" id="PTHR24093">
    <property type="entry name" value="CATION TRANSPORTING ATPASE"/>
    <property type="match status" value="1"/>
</dbReference>
<reference evidence="5 6" key="1">
    <citation type="journal article" date="2023" name="Arcadia Sci">
        <title>De novo assembly of a long-read Amblyomma americanum tick genome.</title>
        <authorList>
            <person name="Chou S."/>
            <person name="Poskanzer K.E."/>
            <person name="Rollins M."/>
            <person name="Thuy-Boun P.S."/>
        </authorList>
    </citation>
    <scope>NUCLEOTIDE SEQUENCE [LARGE SCALE GENOMIC DNA]</scope>
    <source>
        <strain evidence="5">F_SG_1</strain>
        <tissue evidence="5">Salivary glands</tissue>
    </source>
</reference>
<dbReference type="Pfam" id="PF00689">
    <property type="entry name" value="Cation_ATPase_C"/>
    <property type="match status" value="1"/>
</dbReference>
<evidence type="ECO:0000259" key="4">
    <source>
        <dbReference type="Pfam" id="PF00689"/>
    </source>
</evidence>
<evidence type="ECO:0000256" key="2">
    <source>
        <dbReference type="ARBA" id="ARBA00022842"/>
    </source>
</evidence>
<dbReference type="Proteomes" id="UP001321473">
    <property type="component" value="Unassembled WGS sequence"/>
</dbReference>
<keyword evidence="6" id="KW-1185">Reference proteome</keyword>
<keyword evidence="2" id="KW-0460">Magnesium</keyword>
<dbReference type="InterPro" id="IPR006068">
    <property type="entry name" value="ATPase_P-typ_cation-transptr_C"/>
</dbReference>
<feature type="transmembrane region" description="Helical" evidence="3">
    <location>
        <begin position="36"/>
        <end position="55"/>
    </location>
</feature>
<dbReference type="SUPFAM" id="SSF81665">
    <property type="entry name" value="Calcium ATPase, transmembrane domain M"/>
    <property type="match status" value="1"/>
</dbReference>
<keyword evidence="1" id="KW-0479">Metal-binding</keyword>
<dbReference type="InterPro" id="IPR023298">
    <property type="entry name" value="ATPase_P-typ_TM_dom_sf"/>
</dbReference>
<evidence type="ECO:0000313" key="5">
    <source>
        <dbReference type="EMBL" id="KAK8770391.1"/>
    </source>
</evidence>
<accession>A0AAQ4E6P9</accession>
<keyword evidence="3" id="KW-1133">Transmembrane helix</keyword>
<feature type="domain" description="Cation-transporting P-type ATPase C-terminal" evidence="4">
    <location>
        <begin position="7"/>
        <end position="159"/>
    </location>
</feature>
<dbReference type="GO" id="GO:0005886">
    <property type="term" value="C:plasma membrane"/>
    <property type="evidence" value="ECO:0007669"/>
    <property type="project" value="TreeGrafter"/>
</dbReference>
<feature type="transmembrane region" description="Helical" evidence="3">
    <location>
        <begin position="104"/>
        <end position="122"/>
    </location>
</feature>
<name>A0AAQ4E6P9_AMBAM</name>
<dbReference type="PANTHER" id="PTHR24093:SF506">
    <property type="entry name" value="CATION-TRANSPORTING ATPASE PMA1"/>
    <property type="match status" value="1"/>
</dbReference>
<keyword evidence="3" id="KW-0472">Membrane</keyword>
<evidence type="ECO:0000256" key="1">
    <source>
        <dbReference type="ARBA" id="ARBA00022723"/>
    </source>
</evidence>
<dbReference type="AlphaFoldDB" id="A0AAQ4E6P9"/>
<evidence type="ECO:0000256" key="3">
    <source>
        <dbReference type="SAM" id="Phobius"/>
    </source>
</evidence>
<keyword evidence="3" id="KW-0812">Transmembrane</keyword>
<protein>
    <recommendedName>
        <fullName evidence="4">Cation-transporting P-type ATPase C-terminal domain-containing protein</fullName>
    </recommendedName>
</protein>
<feature type="transmembrane region" description="Helical" evidence="3">
    <location>
        <begin position="134"/>
        <end position="155"/>
    </location>
</feature>
<proteinExistence type="predicted"/>
<organism evidence="5 6">
    <name type="scientific">Amblyomma americanum</name>
    <name type="common">Lone star tick</name>
    <dbReference type="NCBI Taxonomy" id="6943"/>
    <lineage>
        <taxon>Eukaryota</taxon>
        <taxon>Metazoa</taxon>
        <taxon>Ecdysozoa</taxon>
        <taxon>Arthropoda</taxon>
        <taxon>Chelicerata</taxon>
        <taxon>Arachnida</taxon>
        <taxon>Acari</taxon>
        <taxon>Parasitiformes</taxon>
        <taxon>Ixodida</taxon>
        <taxon>Ixodoidea</taxon>
        <taxon>Ixodidae</taxon>
        <taxon>Amblyomminae</taxon>
        <taxon>Amblyomma</taxon>
    </lineage>
</organism>
<evidence type="ECO:0000313" key="6">
    <source>
        <dbReference type="Proteomes" id="UP001321473"/>
    </source>
</evidence>
<dbReference type="GO" id="GO:0005388">
    <property type="term" value="F:P-type calcium transporter activity"/>
    <property type="evidence" value="ECO:0007669"/>
    <property type="project" value="TreeGrafter"/>
</dbReference>
<dbReference type="GO" id="GO:0046872">
    <property type="term" value="F:metal ion binding"/>
    <property type="evidence" value="ECO:0007669"/>
    <property type="project" value="UniProtKB-KW"/>
</dbReference>